<dbReference type="SUPFAM" id="SSF53474">
    <property type="entry name" value="alpha/beta-Hydrolases"/>
    <property type="match status" value="1"/>
</dbReference>
<dbReference type="InterPro" id="IPR010662">
    <property type="entry name" value="RBBP9/YdeN"/>
</dbReference>
<protein>
    <recommendedName>
        <fullName evidence="3">Serine hydrolase family protein</fullName>
    </recommendedName>
</protein>
<organism evidence="1 2">
    <name type="scientific">Candidatus Roizmanbacteria bacterium CG_4_10_14_0_2_um_filter_36_9</name>
    <dbReference type="NCBI Taxonomy" id="1974823"/>
    <lineage>
        <taxon>Bacteria</taxon>
        <taxon>Candidatus Roizmaniibacteriota</taxon>
    </lineage>
</organism>
<dbReference type="Gene3D" id="3.40.50.1820">
    <property type="entry name" value="alpha/beta hydrolase"/>
    <property type="match status" value="1"/>
</dbReference>
<dbReference type="GO" id="GO:0016787">
    <property type="term" value="F:hydrolase activity"/>
    <property type="evidence" value="ECO:0007669"/>
    <property type="project" value="InterPro"/>
</dbReference>
<dbReference type="Pfam" id="PF06821">
    <property type="entry name" value="Ser_hydrolase"/>
    <property type="match status" value="1"/>
</dbReference>
<comment type="caution">
    <text evidence="1">The sequence shown here is derived from an EMBL/GenBank/DDBJ whole genome shotgun (WGS) entry which is preliminary data.</text>
</comment>
<dbReference type="PANTHER" id="PTHR15394:SF3">
    <property type="entry name" value="SERINE HYDROLASE RBBP9"/>
    <property type="match status" value="1"/>
</dbReference>
<reference evidence="2" key="1">
    <citation type="submission" date="2017-09" db="EMBL/GenBank/DDBJ databases">
        <title>Depth-based differentiation of microbial function through sediment-hosted aquifers and enrichment of novel symbionts in the deep terrestrial subsurface.</title>
        <authorList>
            <person name="Probst A.J."/>
            <person name="Ladd B."/>
            <person name="Jarett J.K."/>
            <person name="Geller-Mcgrath D.E."/>
            <person name="Sieber C.M.K."/>
            <person name="Emerson J.B."/>
            <person name="Anantharaman K."/>
            <person name="Thomas B.C."/>
            <person name="Malmstrom R."/>
            <person name="Stieglmeier M."/>
            <person name="Klingl A."/>
            <person name="Woyke T."/>
            <person name="Ryan C.M."/>
            <person name="Banfield J.F."/>
        </authorList>
    </citation>
    <scope>NUCLEOTIDE SEQUENCE [LARGE SCALE GENOMIC DNA]</scope>
</reference>
<name>A0A2M7U299_9BACT</name>
<accession>A0A2M7U299</accession>
<dbReference type="InterPro" id="IPR029058">
    <property type="entry name" value="AB_hydrolase_fold"/>
</dbReference>
<gene>
    <name evidence="1" type="ORF">COY14_04870</name>
</gene>
<proteinExistence type="predicted"/>
<evidence type="ECO:0008006" key="3">
    <source>
        <dbReference type="Google" id="ProtNLM"/>
    </source>
</evidence>
<dbReference type="EMBL" id="PFOD01000084">
    <property type="protein sequence ID" value="PIZ64323.1"/>
    <property type="molecule type" value="Genomic_DNA"/>
</dbReference>
<dbReference type="PANTHER" id="PTHR15394">
    <property type="entry name" value="SERINE HYDROLASE RBBP9"/>
    <property type="match status" value="1"/>
</dbReference>
<dbReference type="AlphaFoldDB" id="A0A2M7U299"/>
<dbReference type="Proteomes" id="UP000230027">
    <property type="component" value="Unassembled WGS sequence"/>
</dbReference>
<evidence type="ECO:0000313" key="1">
    <source>
        <dbReference type="EMBL" id="PIZ64323.1"/>
    </source>
</evidence>
<evidence type="ECO:0000313" key="2">
    <source>
        <dbReference type="Proteomes" id="UP000230027"/>
    </source>
</evidence>
<sequence length="187" mass="22046">MKKIIIIHRWEGKPKSDWYPWLKSELESKGYEVVTHKMPNTEEPEIEAWVSELFKICPNPDKNTYFIGHSIGCQTILRYLERLPKWSSVGDVILVAPWTKLKPIIKKEERAEKIAEPWIKTPIKWDYVKSKANKFTAIFSTNDYYVYSDEKKLFKQSLNADTMLIKNKGHFTDEDKVTKLPELLKLL</sequence>